<keyword evidence="6" id="KW-0997">Cell inner membrane</keyword>
<dbReference type="PANTHER" id="PTHR43185:SF1">
    <property type="entry name" value="FE(2+) TRANSPORTER FEOB"/>
    <property type="match status" value="1"/>
</dbReference>
<feature type="region of interest" description="Disordered" evidence="18">
    <location>
        <begin position="85"/>
        <end position="113"/>
    </location>
</feature>
<keyword evidence="4" id="KW-1003">Cell membrane</keyword>
<feature type="transmembrane region" description="Helical" evidence="17">
    <location>
        <begin position="671"/>
        <end position="690"/>
    </location>
</feature>
<keyword evidence="9 17" id="KW-1133">Transmembrane helix</keyword>
<dbReference type="Pfam" id="PF07670">
    <property type="entry name" value="Gate"/>
    <property type="match status" value="2"/>
</dbReference>
<keyword evidence="8 15" id="KW-0547">Nucleotide-binding</keyword>
<feature type="transmembrane region" description="Helical" evidence="17">
    <location>
        <begin position="548"/>
        <end position="573"/>
    </location>
</feature>
<dbReference type="FunFam" id="3.40.50.300:FF:000426">
    <property type="entry name" value="Ferrous iron transport protein B"/>
    <property type="match status" value="1"/>
</dbReference>
<feature type="binding site" evidence="15">
    <location>
        <begin position="172"/>
        <end position="175"/>
    </location>
    <ligand>
        <name>GTP</name>
        <dbReference type="ChEBI" id="CHEBI:37565"/>
        <label>1</label>
    </ligand>
</feature>
<proteinExistence type="inferred from homology"/>
<feature type="transmembrane region" description="Helical" evidence="17">
    <location>
        <begin position="408"/>
        <end position="434"/>
    </location>
</feature>
<evidence type="ECO:0000256" key="8">
    <source>
        <dbReference type="ARBA" id="ARBA00022741"/>
    </source>
</evidence>
<keyword evidence="12 15" id="KW-0342">GTP-binding</keyword>
<evidence type="ECO:0000313" key="20">
    <source>
        <dbReference type="EMBL" id="SHJ65607.1"/>
    </source>
</evidence>
<evidence type="ECO:0000256" key="2">
    <source>
        <dbReference type="ARBA" id="ARBA00004429"/>
    </source>
</evidence>
<dbReference type="SUPFAM" id="SSF52540">
    <property type="entry name" value="P-loop containing nucleoside triphosphate hydrolases"/>
    <property type="match status" value="1"/>
</dbReference>
<dbReference type="Pfam" id="PF17910">
    <property type="entry name" value="FeoB_Cyto"/>
    <property type="match status" value="1"/>
</dbReference>
<dbReference type="Pfam" id="PF02421">
    <property type="entry name" value="FeoB_N"/>
    <property type="match status" value="1"/>
</dbReference>
<dbReference type="InterPro" id="IPR011642">
    <property type="entry name" value="Gate_dom"/>
</dbReference>
<keyword evidence="16" id="KW-0479">Metal-binding</keyword>
<dbReference type="AlphaFoldDB" id="A0A1M6L341"/>
<feature type="transmembrane region" description="Helical" evidence="17">
    <location>
        <begin position="469"/>
        <end position="493"/>
    </location>
</feature>
<evidence type="ECO:0000256" key="10">
    <source>
        <dbReference type="ARBA" id="ARBA00023004"/>
    </source>
</evidence>
<keyword evidence="10 17" id="KW-0408">Iron</keyword>
<dbReference type="GO" id="GO:0015093">
    <property type="term" value="F:ferrous iron transmembrane transporter activity"/>
    <property type="evidence" value="ECO:0007669"/>
    <property type="project" value="UniProtKB-UniRule"/>
</dbReference>
<dbReference type="SUPFAM" id="SSF50037">
    <property type="entry name" value="C-terminal domain of transcriptional repressors"/>
    <property type="match status" value="1"/>
</dbReference>
<feature type="binding site" evidence="16">
    <location>
        <position position="138"/>
    </location>
    <ligand>
        <name>Mg(2+)</name>
        <dbReference type="ChEBI" id="CHEBI:18420"/>
        <label>2</label>
    </ligand>
</feature>
<dbReference type="InterPro" id="IPR030389">
    <property type="entry name" value="G_FEOB_dom"/>
</dbReference>
<dbReference type="RefSeq" id="WP_073272857.1">
    <property type="nucleotide sequence ID" value="NZ_FRAC01000006.1"/>
</dbReference>
<dbReference type="Gene3D" id="1.10.287.1770">
    <property type="match status" value="1"/>
</dbReference>
<dbReference type="InterPro" id="IPR038157">
    <property type="entry name" value="FeoA_core_dom"/>
</dbReference>
<evidence type="ECO:0000256" key="15">
    <source>
        <dbReference type="PIRSR" id="PIRSR603373-1"/>
    </source>
</evidence>
<dbReference type="OrthoDB" id="9809127at2"/>
<feature type="transmembrane region" description="Helical" evidence="17">
    <location>
        <begin position="729"/>
        <end position="751"/>
    </location>
</feature>
<keyword evidence="16" id="KW-0460">Magnesium</keyword>
<dbReference type="GO" id="GO:0005886">
    <property type="term" value="C:plasma membrane"/>
    <property type="evidence" value="ECO:0007669"/>
    <property type="project" value="UniProtKB-SubCell"/>
</dbReference>
<keyword evidence="5 17" id="KW-0410">Iron transport</keyword>
<evidence type="ECO:0000256" key="5">
    <source>
        <dbReference type="ARBA" id="ARBA00022496"/>
    </source>
</evidence>
<evidence type="ECO:0000256" key="9">
    <source>
        <dbReference type="ARBA" id="ARBA00022989"/>
    </source>
</evidence>
<feature type="binding site" evidence="15">
    <location>
        <begin position="232"/>
        <end position="235"/>
    </location>
    <ligand>
        <name>GTP</name>
        <dbReference type="ChEBI" id="CHEBI:37565"/>
        <label>1</label>
    </ligand>
</feature>
<dbReference type="InterPro" id="IPR050860">
    <property type="entry name" value="FeoB_GTPase"/>
</dbReference>
<feature type="binding site" evidence="15">
    <location>
        <begin position="152"/>
        <end position="156"/>
    </location>
    <ligand>
        <name>GTP</name>
        <dbReference type="ChEBI" id="CHEBI:37565"/>
        <label>1</label>
    </ligand>
</feature>
<evidence type="ECO:0000256" key="7">
    <source>
        <dbReference type="ARBA" id="ARBA00022692"/>
    </source>
</evidence>
<feature type="compositionally biased region" description="Basic and acidic residues" evidence="18">
    <location>
        <begin position="104"/>
        <end position="113"/>
    </location>
</feature>
<dbReference type="InterPro" id="IPR007167">
    <property type="entry name" value="Fe-transptr_FeoA-like"/>
</dbReference>
<dbReference type="NCBIfam" id="TIGR00437">
    <property type="entry name" value="feoB"/>
    <property type="match status" value="1"/>
</dbReference>
<evidence type="ECO:0000256" key="3">
    <source>
        <dbReference type="ARBA" id="ARBA00022448"/>
    </source>
</evidence>
<comment type="similarity">
    <text evidence="17">Belongs to the TRAFAC class TrmE-Era-EngA-EngB-Septin-like GTPase superfamily. FeoB GTPase (TC 9.A.8) family.</text>
</comment>
<evidence type="ECO:0000256" key="13">
    <source>
        <dbReference type="ARBA" id="ARBA00023136"/>
    </source>
</evidence>
<feature type="transmembrane region" description="Helical" evidence="17">
    <location>
        <begin position="440"/>
        <end position="457"/>
    </location>
</feature>
<evidence type="ECO:0000256" key="12">
    <source>
        <dbReference type="ARBA" id="ARBA00023134"/>
    </source>
</evidence>
<evidence type="ECO:0000256" key="16">
    <source>
        <dbReference type="PIRSR" id="PIRSR603373-2"/>
    </source>
</evidence>
<feature type="transmembrane region" description="Helical" evidence="17">
    <location>
        <begin position="513"/>
        <end position="536"/>
    </location>
</feature>
<name>A0A1M6L341_9FIRM</name>
<sequence>MTLKDLELGKTAVITSVGGVGALRQHFLDMGVIPGAEVMLMKYAPMGDPMQLLIHGYELTLRLADAEKIEVAVVSFSSGKNQTLKNETTLHESKRKHPGLGESGKYHTKADENPLPKGTKLTFALAGNQNCGKTTLFNQLTGSNQHVGNFPGVTVDQKSGPLKSHSETLVTDLPGIYSLSPYSSEEIVSRQFILDKNPTGIINIVDATNIERNLYLTLQLMELNVPIVLALNMMDEVRGNGGTININEMEEALGIPVVPISAAKNEGVDELVNHALHIAKYQERPGRNDFCDKEKNGGSVHRALHSIMHLIEDHAKAAKLPIRFAASKLIEGDSIVLNALRLSKNEKETLEHIIIQMEEERGLDRAAAIADMRFSFIKALCDKSVVKPKESKEHKRSKKIDQFLTGKFTAIPAFIGIMMLVFLLTFNVIGAFLQGLLESGIAWLTGVIDSALTAVKVNEVLHSLIINGIFNGVGSVLSFVPIIVTLFFFLSILEDTGYMARVAFVMDKLLRKIGLSGRSIVPMLIGFGCTVPGVMASRTLPSERDRKMTIMLTPFMSCTAKLPIYGFFTAAFFPKYSGLIMAGLYFFGIIAGILVALLSKDTLFKGEAVPFVMELPNYRMPGAKNVVYLLWDKAKDFLQRAFTVIFIATIIVWFLQTFDFRLNIVTESKDSVLAVIAGYIAPIFSPLGFGDWRIVTSLVAGFIAKESVVSTLSVLFGSTESLLSALTPLSVAALLVFCLLYTPCVAAIASIKRELGGKWATGIVIGQCVIAWVCALFIRVIGLLIMMI</sequence>
<dbReference type="InterPro" id="IPR011640">
    <property type="entry name" value="Fe2_transport_prot_B_C"/>
</dbReference>
<feature type="binding site" evidence="16">
    <location>
        <position position="141"/>
    </location>
    <ligand>
        <name>Mg(2+)</name>
        <dbReference type="ChEBI" id="CHEBI:18420"/>
        <label>2</label>
    </ligand>
</feature>
<feature type="transmembrane region" description="Helical" evidence="17">
    <location>
        <begin position="637"/>
        <end position="656"/>
    </location>
</feature>
<comment type="subcellular location">
    <subcellularLocation>
        <location evidence="2">Cell inner membrane</location>
        <topology evidence="2">Multi-pass membrane protein</topology>
    </subcellularLocation>
    <subcellularLocation>
        <location evidence="17">Cell membrane</location>
        <topology evidence="17">Multi-pass membrane protein</topology>
    </subcellularLocation>
</comment>
<keyword evidence="3 17" id="KW-0813">Transport</keyword>
<feature type="binding site" evidence="16">
    <location>
        <position position="142"/>
    </location>
    <ligand>
        <name>Mg(2+)</name>
        <dbReference type="ChEBI" id="CHEBI:18420"/>
        <label>2</label>
    </ligand>
</feature>
<dbReference type="InterPro" id="IPR008988">
    <property type="entry name" value="Transcriptional_repressor_C"/>
</dbReference>
<keyword evidence="7 17" id="KW-0812">Transmembrane</keyword>
<evidence type="ECO:0000256" key="17">
    <source>
        <dbReference type="RuleBase" id="RU362098"/>
    </source>
</evidence>
<reference evidence="20 21" key="1">
    <citation type="submission" date="2016-11" db="EMBL/GenBank/DDBJ databases">
        <authorList>
            <person name="Jaros S."/>
            <person name="Januszkiewicz K."/>
            <person name="Wedrychowicz H."/>
        </authorList>
    </citation>
    <scope>NUCLEOTIDE SEQUENCE [LARGE SCALE GENOMIC DNA]</scope>
    <source>
        <strain evidence="20 21">DSM 15929</strain>
    </source>
</reference>
<feature type="domain" description="FeoB-type G" evidence="19">
    <location>
        <begin position="120"/>
        <end position="281"/>
    </location>
</feature>
<evidence type="ECO:0000259" key="19">
    <source>
        <dbReference type="PROSITE" id="PS51711"/>
    </source>
</evidence>
<keyword evidence="13 17" id="KW-0472">Membrane</keyword>
<feature type="transmembrane region" description="Helical" evidence="17">
    <location>
        <begin position="579"/>
        <end position="598"/>
    </location>
</feature>
<dbReference type="InterPro" id="IPR003373">
    <property type="entry name" value="Fe2_transport_prot-B"/>
</dbReference>
<comment type="function">
    <text evidence="1 17">Probable transporter of a GTP-driven Fe(2+) uptake system.</text>
</comment>
<evidence type="ECO:0000256" key="1">
    <source>
        <dbReference type="ARBA" id="ARBA00003926"/>
    </source>
</evidence>
<organism evidence="20 21">
    <name type="scientific">Anaerocolumna jejuensis DSM 15929</name>
    <dbReference type="NCBI Taxonomy" id="1121322"/>
    <lineage>
        <taxon>Bacteria</taxon>
        <taxon>Bacillati</taxon>
        <taxon>Bacillota</taxon>
        <taxon>Clostridia</taxon>
        <taxon>Lachnospirales</taxon>
        <taxon>Lachnospiraceae</taxon>
        <taxon>Anaerocolumna</taxon>
    </lineage>
</organism>
<evidence type="ECO:0000256" key="4">
    <source>
        <dbReference type="ARBA" id="ARBA00022475"/>
    </source>
</evidence>
<gene>
    <name evidence="20" type="ORF">SAMN02745136_00676</name>
</gene>
<dbReference type="PROSITE" id="PS51711">
    <property type="entry name" value="G_FEOB"/>
    <property type="match status" value="1"/>
</dbReference>
<dbReference type="STRING" id="1121322.SAMN02745136_00676"/>
<evidence type="ECO:0000313" key="21">
    <source>
        <dbReference type="Proteomes" id="UP000184386"/>
    </source>
</evidence>
<dbReference type="EMBL" id="FRAC01000006">
    <property type="protein sequence ID" value="SHJ65607.1"/>
    <property type="molecule type" value="Genomic_DNA"/>
</dbReference>
<evidence type="ECO:0000256" key="6">
    <source>
        <dbReference type="ARBA" id="ARBA00022519"/>
    </source>
</evidence>
<dbReference type="InterPro" id="IPR027417">
    <property type="entry name" value="P-loop_NTPase"/>
</dbReference>
<protein>
    <recommendedName>
        <fullName evidence="14 17">Ferrous iron transport protein B</fullName>
    </recommendedName>
</protein>
<dbReference type="GO" id="GO:0005525">
    <property type="term" value="F:GTP binding"/>
    <property type="evidence" value="ECO:0007669"/>
    <property type="project" value="UniProtKB-KW"/>
</dbReference>
<keyword evidence="21" id="KW-1185">Reference proteome</keyword>
<dbReference type="Pfam" id="PF04023">
    <property type="entry name" value="FeoA"/>
    <property type="match status" value="1"/>
</dbReference>
<keyword evidence="11" id="KW-0406">Ion transport</keyword>
<dbReference type="PANTHER" id="PTHR43185">
    <property type="entry name" value="FERROUS IRON TRANSPORT PROTEIN B"/>
    <property type="match status" value="1"/>
</dbReference>
<feature type="binding site" evidence="15">
    <location>
        <begin position="261"/>
        <end position="263"/>
    </location>
    <ligand>
        <name>GTP</name>
        <dbReference type="ChEBI" id="CHEBI:37565"/>
        <label>1</label>
    </ligand>
</feature>
<dbReference type="Pfam" id="PF07664">
    <property type="entry name" value="FeoB_C"/>
    <property type="match status" value="1"/>
</dbReference>
<evidence type="ECO:0000256" key="14">
    <source>
        <dbReference type="NCBIfam" id="TIGR00437"/>
    </source>
</evidence>
<feature type="transmembrane region" description="Helical" evidence="17">
    <location>
        <begin position="763"/>
        <end position="787"/>
    </location>
</feature>
<dbReference type="GO" id="GO:0046914">
    <property type="term" value="F:transition metal ion binding"/>
    <property type="evidence" value="ECO:0007669"/>
    <property type="project" value="InterPro"/>
</dbReference>
<dbReference type="Gene3D" id="2.30.30.90">
    <property type="match status" value="1"/>
</dbReference>
<dbReference type="InterPro" id="IPR041069">
    <property type="entry name" value="FeoB_Cyto"/>
</dbReference>
<feature type="binding site" evidence="15">
    <location>
        <begin position="127"/>
        <end position="134"/>
    </location>
    <ligand>
        <name>GTP</name>
        <dbReference type="ChEBI" id="CHEBI:37565"/>
        <label>1</label>
    </ligand>
</feature>
<accession>A0A1M6L341</accession>
<evidence type="ECO:0000256" key="11">
    <source>
        <dbReference type="ARBA" id="ARBA00023065"/>
    </source>
</evidence>
<evidence type="ECO:0000256" key="18">
    <source>
        <dbReference type="SAM" id="MobiDB-lite"/>
    </source>
</evidence>
<feature type="transmembrane region" description="Helical" evidence="17">
    <location>
        <begin position="697"/>
        <end position="717"/>
    </location>
</feature>
<dbReference type="Proteomes" id="UP000184386">
    <property type="component" value="Unassembled WGS sequence"/>
</dbReference>
<dbReference type="SMART" id="SM00899">
    <property type="entry name" value="FeoA"/>
    <property type="match status" value="1"/>
</dbReference>
<dbReference type="CDD" id="cd01879">
    <property type="entry name" value="FeoB"/>
    <property type="match status" value="1"/>
</dbReference>
<dbReference type="Gene3D" id="3.40.50.300">
    <property type="entry name" value="P-loop containing nucleotide triphosphate hydrolases"/>
    <property type="match status" value="1"/>
</dbReference>